<gene>
    <name evidence="3" type="ORF">QBC36DRAFT_337655</name>
</gene>
<feature type="transmembrane region" description="Helical" evidence="2">
    <location>
        <begin position="56"/>
        <end position="81"/>
    </location>
</feature>
<reference evidence="3" key="1">
    <citation type="journal article" date="2023" name="Mol. Phylogenet. Evol.">
        <title>Genome-scale phylogeny and comparative genomics of the fungal order Sordariales.</title>
        <authorList>
            <person name="Hensen N."/>
            <person name="Bonometti L."/>
            <person name="Westerberg I."/>
            <person name="Brannstrom I.O."/>
            <person name="Guillou S."/>
            <person name="Cros-Aarteil S."/>
            <person name="Calhoun S."/>
            <person name="Haridas S."/>
            <person name="Kuo A."/>
            <person name="Mondo S."/>
            <person name="Pangilinan J."/>
            <person name="Riley R."/>
            <person name="LaButti K."/>
            <person name="Andreopoulos B."/>
            <person name="Lipzen A."/>
            <person name="Chen C."/>
            <person name="Yan M."/>
            <person name="Daum C."/>
            <person name="Ng V."/>
            <person name="Clum A."/>
            <person name="Steindorff A."/>
            <person name="Ohm R.A."/>
            <person name="Martin F."/>
            <person name="Silar P."/>
            <person name="Natvig D.O."/>
            <person name="Lalanne C."/>
            <person name="Gautier V."/>
            <person name="Ament-Velasquez S.L."/>
            <person name="Kruys A."/>
            <person name="Hutchinson M.I."/>
            <person name="Powell A.J."/>
            <person name="Barry K."/>
            <person name="Miller A.N."/>
            <person name="Grigoriev I.V."/>
            <person name="Debuchy R."/>
            <person name="Gladieux P."/>
            <person name="Hiltunen Thoren M."/>
            <person name="Johannesson H."/>
        </authorList>
    </citation>
    <scope>NUCLEOTIDE SEQUENCE</scope>
    <source>
        <strain evidence="3">CBS 892.96</strain>
    </source>
</reference>
<reference evidence="3" key="2">
    <citation type="submission" date="2023-05" db="EMBL/GenBank/DDBJ databases">
        <authorList>
            <consortium name="Lawrence Berkeley National Laboratory"/>
            <person name="Steindorff A."/>
            <person name="Hensen N."/>
            <person name="Bonometti L."/>
            <person name="Westerberg I."/>
            <person name="Brannstrom I.O."/>
            <person name="Guillou S."/>
            <person name="Cros-Aarteil S."/>
            <person name="Calhoun S."/>
            <person name="Haridas S."/>
            <person name="Kuo A."/>
            <person name="Mondo S."/>
            <person name="Pangilinan J."/>
            <person name="Riley R."/>
            <person name="Labutti K."/>
            <person name="Andreopoulos B."/>
            <person name="Lipzen A."/>
            <person name="Chen C."/>
            <person name="Yanf M."/>
            <person name="Daum C."/>
            <person name="Ng V."/>
            <person name="Clum A."/>
            <person name="Ohm R."/>
            <person name="Martin F."/>
            <person name="Silar P."/>
            <person name="Natvig D."/>
            <person name="Lalanne C."/>
            <person name="Gautier V."/>
            <person name="Ament-Velasquez S.L."/>
            <person name="Kruys A."/>
            <person name="Hutchinson M.I."/>
            <person name="Powell A.J."/>
            <person name="Barry K."/>
            <person name="Miller A.N."/>
            <person name="Grigoriev I.V."/>
            <person name="Debuchy R."/>
            <person name="Gladieux P."/>
            <person name="Thoren M.H."/>
            <person name="Johannesson H."/>
        </authorList>
    </citation>
    <scope>NUCLEOTIDE SEQUENCE</scope>
    <source>
        <strain evidence="3">CBS 892.96</strain>
    </source>
</reference>
<accession>A0AAN7A258</accession>
<organism evidence="3 4">
    <name type="scientific">Triangularia setosa</name>
    <dbReference type="NCBI Taxonomy" id="2587417"/>
    <lineage>
        <taxon>Eukaryota</taxon>
        <taxon>Fungi</taxon>
        <taxon>Dikarya</taxon>
        <taxon>Ascomycota</taxon>
        <taxon>Pezizomycotina</taxon>
        <taxon>Sordariomycetes</taxon>
        <taxon>Sordariomycetidae</taxon>
        <taxon>Sordariales</taxon>
        <taxon>Podosporaceae</taxon>
        <taxon>Triangularia</taxon>
    </lineage>
</organism>
<sequence>MSALLKEATFDRIKWWQILLIVWGILQGIITLVMLRLGHQQFLSLFPEHKRNRGHWLWVISWPVGFILTLFWPFLLVWMLFGVADEMQKVVKEIHRTIGDVEAQAGRLVEGAERTGGSRVEGVTGKGGQVKSKSKGCNVEKA</sequence>
<keyword evidence="4" id="KW-1185">Reference proteome</keyword>
<proteinExistence type="predicted"/>
<evidence type="ECO:0000256" key="1">
    <source>
        <dbReference type="SAM" id="MobiDB-lite"/>
    </source>
</evidence>
<evidence type="ECO:0000256" key="2">
    <source>
        <dbReference type="SAM" id="Phobius"/>
    </source>
</evidence>
<feature type="transmembrane region" description="Helical" evidence="2">
    <location>
        <begin position="15"/>
        <end position="35"/>
    </location>
</feature>
<evidence type="ECO:0000313" key="3">
    <source>
        <dbReference type="EMBL" id="KAK4172536.1"/>
    </source>
</evidence>
<protein>
    <submittedName>
        <fullName evidence="3">Uncharacterized protein</fullName>
    </submittedName>
</protein>
<comment type="caution">
    <text evidence="3">The sequence shown here is derived from an EMBL/GenBank/DDBJ whole genome shotgun (WGS) entry which is preliminary data.</text>
</comment>
<name>A0AAN7A258_9PEZI</name>
<keyword evidence="2" id="KW-0472">Membrane</keyword>
<dbReference type="Proteomes" id="UP001302321">
    <property type="component" value="Unassembled WGS sequence"/>
</dbReference>
<feature type="region of interest" description="Disordered" evidence="1">
    <location>
        <begin position="117"/>
        <end position="142"/>
    </location>
</feature>
<keyword evidence="2" id="KW-1133">Transmembrane helix</keyword>
<keyword evidence="2" id="KW-0812">Transmembrane</keyword>
<dbReference type="EMBL" id="MU866414">
    <property type="protein sequence ID" value="KAK4172536.1"/>
    <property type="molecule type" value="Genomic_DNA"/>
</dbReference>
<evidence type="ECO:0000313" key="4">
    <source>
        <dbReference type="Proteomes" id="UP001302321"/>
    </source>
</evidence>
<dbReference type="AlphaFoldDB" id="A0AAN7A258"/>